<reference evidence="1 2" key="1">
    <citation type="journal article" date="2024" name="G3 (Bethesda)">
        <title>Genome assembly of Hibiscus sabdariffa L. provides insights into metabolisms of medicinal natural products.</title>
        <authorList>
            <person name="Kim T."/>
        </authorList>
    </citation>
    <scope>NUCLEOTIDE SEQUENCE [LARGE SCALE GENOMIC DNA]</scope>
    <source>
        <strain evidence="1">TK-2024</strain>
        <tissue evidence="1">Old leaves</tissue>
    </source>
</reference>
<name>A0ABR2E4S0_9ROSI</name>
<gene>
    <name evidence="1" type="ORF">V6N12_040657</name>
</gene>
<proteinExistence type="predicted"/>
<dbReference type="Proteomes" id="UP001472677">
    <property type="component" value="Unassembled WGS sequence"/>
</dbReference>
<comment type="caution">
    <text evidence="1">The sequence shown here is derived from an EMBL/GenBank/DDBJ whole genome shotgun (WGS) entry which is preliminary data.</text>
</comment>
<organism evidence="1 2">
    <name type="scientific">Hibiscus sabdariffa</name>
    <name type="common">roselle</name>
    <dbReference type="NCBI Taxonomy" id="183260"/>
    <lineage>
        <taxon>Eukaryota</taxon>
        <taxon>Viridiplantae</taxon>
        <taxon>Streptophyta</taxon>
        <taxon>Embryophyta</taxon>
        <taxon>Tracheophyta</taxon>
        <taxon>Spermatophyta</taxon>
        <taxon>Magnoliopsida</taxon>
        <taxon>eudicotyledons</taxon>
        <taxon>Gunneridae</taxon>
        <taxon>Pentapetalae</taxon>
        <taxon>rosids</taxon>
        <taxon>malvids</taxon>
        <taxon>Malvales</taxon>
        <taxon>Malvaceae</taxon>
        <taxon>Malvoideae</taxon>
        <taxon>Hibiscus</taxon>
    </lineage>
</organism>
<evidence type="ECO:0000313" key="2">
    <source>
        <dbReference type="Proteomes" id="UP001472677"/>
    </source>
</evidence>
<sequence length="116" mass="13458">MLVYGSEKKDKERRIDKTKKGSVVVFQRSKFLSKIWLQILRLALGNTFTKKILEGESTKETKLPINFFNPSCVYGSHSWLVVVRDGGGGGWCFWWKTKPVFCFFPSEIYFPVLNLE</sequence>
<accession>A0ABR2E4S0</accession>
<dbReference type="EMBL" id="JBBPBM010000020">
    <property type="protein sequence ID" value="KAK8552041.1"/>
    <property type="molecule type" value="Genomic_DNA"/>
</dbReference>
<protein>
    <submittedName>
        <fullName evidence="1">Uncharacterized protein</fullName>
    </submittedName>
</protein>
<keyword evidence="2" id="KW-1185">Reference proteome</keyword>
<evidence type="ECO:0000313" key="1">
    <source>
        <dbReference type="EMBL" id="KAK8552041.1"/>
    </source>
</evidence>